<protein>
    <submittedName>
        <fullName evidence="1">Uncharacterized protein</fullName>
    </submittedName>
</protein>
<proteinExistence type="predicted"/>
<evidence type="ECO:0000313" key="1">
    <source>
        <dbReference type="EMBL" id="KAI4571782.1"/>
    </source>
</evidence>
<gene>
    <name evidence="1" type="ORF">MJG53_013888</name>
</gene>
<accession>A0ACB9UK79</accession>
<dbReference type="Proteomes" id="UP001057279">
    <property type="component" value="Linkage Group LG16"/>
</dbReference>
<organism evidence="1 2">
    <name type="scientific">Ovis ammon polii x Ovis aries</name>
    <dbReference type="NCBI Taxonomy" id="2918886"/>
    <lineage>
        <taxon>Eukaryota</taxon>
        <taxon>Metazoa</taxon>
        <taxon>Chordata</taxon>
        <taxon>Craniata</taxon>
        <taxon>Vertebrata</taxon>
        <taxon>Euteleostomi</taxon>
        <taxon>Mammalia</taxon>
        <taxon>Eutheria</taxon>
        <taxon>Laurasiatheria</taxon>
        <taxon>Artiodactyla</taxon>
        <taxon>Ruminantia</taxon>
        <taxon>Pecora</taxon>
        <taxon>Bovidae</taxon>
        <taxon>Caprinae</taxon>
        <taxon>Ovis</taxon>
    </lineage>
</organism>
<comment type="caution">
    <text evidence="1">The sequence shown here is derived from an EMBL/GenBank/DDBJ whole genome shotgun (WGS) entry which is preliminary data.</text>
</comment>
<sequence>MITESVVIMKKLLQMHPAQYVIIKHLAKLIENIQVPMAPEPASCGSWLHAMVTGYQELPDCPEEAPDPSMHNLEVPEWTARSNQ</sequence>
<reference evidence="1" key="1">
    <citation type="submission" date="2022-03" db="EMBL/GenBank/DDBJ databases">
        <title>Genomic analyses of argali, domestic sheep and their hybrids provide insights into chromosomal evolution, heterosis and genetic basis of agronomic traits.</title>
        <authorList>
            <person name="Li M."/>
        </authorList>
    </citation>
    <scope>NUCLEOTIDE SEQUENCE</scope>
    <source>
        <strain evidence="1">F1 hybrid</strain>
    </source>
</reference>
<evidence type="ECO:0000313" key="2">
    <source>
        <dbReference type="Proteomes" id="UP001057279"/>
    </source>
</evidence>
<dbReference type="EMBL" id="CM043041">
    <property type="protein sequence ID" value="KAI4571782.1"/>
    <property type="molecule type" value="Genomic_DNA"/>
</dbReference>
<keyword evidence="2" id="KW-1185">Reference proteome</keyword>
<name>A0ACB9UK79_9CETA</name>